<dbReference type="InterPro" id="IPR002931">
    <property type="entry name" value="Transglutaminase-like"/>
</dbReference>
<feature type="region of interest" description="Disordered" evidence="1">
    <location>
        <begin position="234"/>
        <end position="257"/>
    </location>
</feature>
<protein>
    <submittedName>
        <fullName evidence="3">Transglutaminase</fullName>
    </submittedName>
</protein>
<proteinExistence type="predicted"/>
<feature type="compositionally biased region" description="Basic and acidic residues" evidence="1">
    <location>
        <begin position="243"/>
        <end position="257"/>
    </location>
</feature>
<dbReference type="Pfam" id="PF01841">
    <property type="entry name" value="Transglut_core"/>
    <property type="match status" value="1"/>
</dbReference>
<evidence type="ECO:0000259" key="2">
    <source>
        <dbReference type="Pfam" id="PF01841"/>
    </source>
</evidence>
<comment type="caution">
    <text evidence="3">The sequence shown here is derived from an EMBL/GenBank/DDBJ whole genome shotgun (WGS) entry which is preliminary data.</text>
</comment>
<keyword evidence="4" id="KW-1185">Reference proteome</keyword>
<organism evidence="3 4">
    <name type="scientific">Limimaricola cinnabarinus</name>
    <dbReference type="NCBI Taxonomy" id="1125964"/>
    <lineage>
        <taxon>Bacteria</taxon>
        <taxon>Pseudomonadati</taxon>
        <taxon>Pseudomonadota</taxon>
        <taxon>Alphaproteobacteria</taxon>
        <taxon>Rhodobacterales</taxon>
        <taxon>Paracoccaceae</taxon>
        <taxon>Limimaricola</taxon>
    </lineage>
</organism>
<dbReference type="Gene3D" id="3.10.620.30">
    <property type="match status" value="1"/>
</dbReference>
<evidence type="ECO:0000313" key="4">
    <source>
        <dbReference type="Proteomes" id="UP000221860"/>
    </source>
</evidence>
<dbReference type="InterPro" id="IPR038765">
    <property type="entry name" value="Papain-like_cys_pep_sf"/>
</dbReference>
<dbReference type="EMBL" id="NQWH01000082">
    <property type="protein sequence ID" value="PHP26080.1"/>
    <property type="molecule type" value="Genomic_DNA"/>
</dbReference>
<gene>
    <name evidence="3" type="ORF">CJ301_18370</name>
</gene>
<dbReference type="OrthoDB" id="5438043at2"/>
<reference evidence="3 4" key="1">
    <citation type="submission" date="2017-08" db="EMBL/GenBank/DDBJ databases">
        <title>Draft Genome Sequence of Loktanella cinnabarina Strain XM1, Isolated from Coastal Surface Water.</title>
        <authorList>
            <person name="Ma R."/>
            <person name="Wang J."/>
            <person name="Wang Q."/>
            <person name="Ma Z."/>
            <person name="Li J."/>
            <person name="Chen L."/>
        </authorList>
    </citation>
    <scope>NUCLEOTIDE SEQUENCE [LARGE SCALE GENOMIC DNA]</scope>
    <source>
        <strain evidence="3 4">XM1</strain>
    </source>
</reference>
<evidence type="ECO:0000313" key="3">
    <source>
        <dbReference type="EMBL" id="PHP26080.1"/>
    </source>
</evidence>
<feature type="domain" description="Transglutaminase-like" evidence="2">
    <location>
        <begin position="36"/>
        <end position="136"/>
    </location>
</feature>
<dbReference type="AlphaFoldDB" id="A0A2G1MBM6"/>
<name>A0A2G1MBM6_9RHOB</name>
<dbReference type="Proteomes" id="UP000221860">
    <property type="component" value="Unassembled WGS sequence"/>
</dbReference>
<sequence>MQTSPCLTATTPMLDFKVPAIAALIEARGWSRLPRADRIGTIYDFVRDDIPFGYNRADDISASDVLRDGYGQCNTKATLLMALLRGVGVPCRLHGFTIHKALQRGVVPEAAYPWAPAEILHSWVEVELDGDWLNLEGFILDSPYLQAIQAAFPGRESLCGYGVGTDRLDAPQVGWTGEDTYIQKTGIARDLGTFASPDDFLENRKQAIGRFKEQLYRHAIRHWMNARVRKIRNGDVPPVPGLDARRKGLPKEHGHAA</sequence>
<accession>A0A2G1MBM6</accession>
<evidence type="ECO:0000256" key="1">
    <source>
        <dbReference type="SAM" id="MobiDB-lite"/>
    </source>
</evidence>
<dbReference type="SUPFAM" id="SSF54001">
    <property type="entry name" value="Cysteine proteinases"/>
    <property type="match status" value="1"/>
</dbReference>
<dbReference type="PANTHER" id="PTHR33490">
    <property type="entry name" value="BLR5614 PROTEIN-RELATED"/>
    <property type="match status" value="1"/>
</dbReference>